<dbReference type="InterPro" id="IPR046611">
    <property type="entry name" value="DUF6670"/>
</dbReference>
<reference evidence="2" key="1">
    <citation type="submission" date="2015-06" db="EMBL/GenBank/DDBJ databases">
        <title>Complete genome sequence and metabolic analysis of phthalate degradation pathway in Gordonia sp. QH-11.</title>
        <authorList>
            <person name="Jin D."/>
            <person name="Kong X."/>
            <person name="Bai Z."/>
        </authorList>
    </citation>
    <scope>NUCLEOTIDE SEQUENCE [LARGE SCALE GENOMIC DNA]</scope>
    <source>
        <strain evidence="2">QH-11</strain>
    </source>
</reference>
<reference evidence="1 2" key="2">
    <citation type="journal article" date="2017" name="Int. J. Syst. Evol. Microbiol.">
        <title>Gordonia phthalatica sp. nov., a di-n-butyl phthalate-degrading bacterium isolated from activated sludge.</title>
        <authorList>
            <person name="Jin D."/>
            <person name="Kong X."/>
            <person name="Jia M."/>
            <person name="Yu X."/>
            <person name="Wang X."/>
            <person name="Zhuang X."/>
            <person name="Deng Y."/>
            <person name="Bai Z."/>
        </authorList>
    </citation>
    <scope>NUCLEOTIDE SEQUENCE [LARGE SCALE GENOMIC DNA]</scope>
    <source>
        <strain evidence="1 2">QH-11</strain>
    </source>
</reference>
<sequence>MQISRILSTAVMRSLPLVDKRLASSTTPLPAGYPMRPHHDSKLWAWTHYGVFIPSLPSPHRFLNTMTLIGATGTEIFDNDMLAAADVRNTSTVFSSTAAGENHHYRAYDLSRDCEFADDGSSLRWGDHLHLTISGDVTSGGEVIVRGRYDDFSVDVTVRPTDAASFFVDTPIYQHLSLLAPYTGTITDASGTTEISGLGTFEYARALGHQALSSRPLPANLKLPMDFFTYQIIQLDEQTQLLLTDVSARGQNACRLVHVRTLGKPAEVYDNVDFTTTFRAEPEVDEFGREMRIPETLTWTVRDGGREILRIDGTVDSPLRYGHGRGYAGAYSYTGVYRGVDVAGDGYMEWVDARQDVDVPKQNRA</sequence>
<dbReference type="EMBL" id="CP011853">
    <property type="protein sequence ID" value="ALG83268.1"/>
    <property type="molecule type" value="Genomic_DNA"/>
</dbReference>
<proteinExistence type="predicted"/>
<organism evidence="1 2">
    <name type="scientific">Gordonia phthalatica</name>
    <dbReference type="NCBI Taxonomy" id="1136941"/>
    <lineage>
        <taxon>Bacteria</taxon>
        <taxon>Bacillati</taxon>
        <taxon>Actinomycetota</taxon>
        <taxon>Actinomycetes</taxon>
        <taxon>Mycobacteriales</taxon>
        <taxon>Gordoniaceae</taxon>
        <taxon>Gordonia</taxon>
    </lineage>
</organism>
<evidence type="ECO:0000313" key="2">
    <source>
        <dbReference type="Proteomes" id="UP000063789"/>
    </source>
</evidence>
<protein>
    <recommendedName>
        <fullName evidence="3">AttH domain-containing protein</fullName>
    </recommendedName>
</protein>
<dbReference type="AlphaFoldDB" id="A0A0N9NDQ3"/>
<evidence type="ECO:0000313" key="1">
    <source>
        <dbReference type="EMBL" id="ALG83268.1"/>
    </source>
</evidence>
<dbReference type="Pfam" id="PF20375">
    <property type="entry name" value="DUF6670"/>
    <property type="match status" value="1"/>
</dbReference>
<dbReference type="Proteomes" id="UP000063789">
    <property type="component" value="Chromosome"/>
</dbReference>
<name>A0A0N9NDQ3_9ACTN</name>
<dbReference type="STRING" id="1136941.ACH46_00515"/>
<dbReference type="OrthoDB" id="6672593at2"/>
<gene>
    <name evidence="1" type="ORF">ACH46_00515</name>
</gene>
<evidence type="ECO:0008006" key="3">
    <source>
        <dbReference type="Google" id="ProtNLM"/>
    </source>
</evidence>
<accession>A0A0N9NDQ3</accession>
<keyword evidence="2" id="KW-1185">Reference proteome</keyword>
<dbReference type="PATRIC" id="fig|1136941.3.peg.105"/>
<dbReference type="KEGG" id="goq:ACH46_00515"/>